<dbReference type="InterPro" id="IPR045556">
    <property type="entry name" value="DUF6351"/>
</dbReference>
<dbReference type="Pfam" id="PF19878">
    <property type="entry name" value="DUF6351"/>
    <property type="match status" value="1"/>
</dbReference>
<dbReference type="AlphaFoldDB" id="A0A0W8I5G2"/>
<proteinExistence type="predicted"/>
<dbReference type="SUPFAM" id="SSF53474">
    <property type="entry name" value="alpha/beta-Hydrolases"/>
    <property type="match status" value="1"/>
</dbReference>
<feature type="chain" id="PRO_5006944067" description="DUF6351 domain-containing protein" evidence="1">
    <location>
        <begin position="23"/>
        <end position="714"/>
    </location>
</feature>
<dbReference type="Proteomes" id="UP000054837">
    <property type="component" value="Unassembled WGS sequence"/>
</dbReference>
<evidence type="ECO:0000313" key="4">
    <source>
        <dbReference type="Proteomes" id="UP000054837"/>
    </source>
</evidence>
<reference evidence="3 4" key="1">
    <citation type="submission" date="2015-12" db="EMBL/GenBank/DDBJ databases">
        <title>Serinicoccus chungangenesis strain CD08_5 genome sequencing and assembly.</title>
        <authorList>
            <person name="Chander A.M."/>
            <person name="Kaur G."/>
            <person name="Nair G.R."/>
            <person name="Dhawan D.K."/>
            <person name="Kochhar R.K."/>
            <person name="Mayilraj S."/>
            <person name="Bhadada S.K."/>
        </authorList>
    </citation>
    <scope>NUCLEOTIDE SEQUENCE [LARGE SCALE GENOMIC DNA]</scope>
    <source>
        <strain evidence="3 4">CD08_5</strain>
    </source>
</reference>
<dbReference type="EMBL" id="LQBL01000028">
    <property type="protein sequence ID" value="KUG53430.1"/>
    <property type="molecule type" value="Genomic_DNA"/>
</dbReference>
<organism evidence="3 4">
    <name type="scientific">Serinicoccus chungangensis</name>
    <dbReference type="NCBI Taxonomy" id="767452"/>
    <lineage>
        <taxon>Bacteria</taxon>
        <taxon>Bacillati</taxon>
        <taxon>Actinomycetota</taxon>
        <taxon>Actinomycetes</taxon>
        <taxon>Micrococcales</taxon>
        <taxon>Ornithinimicrobiaceae</taxon>
        <taxon>Serinicoccus</taxon>
    </lineage>
</organism>
<evidence type="ECO:0000313" key="3">
    <source>
        <dbReference type="EMBL" id="KUG53430.1"/>
    </source>
</evidence>
<evidence type="ECO:0000256" key="1">
    <source>
        <dbReference type="SAM" id="SignalP"/>
    </source>
</evidence>
<feature type="domain" description="DUF6351" evidence="2">
    <location>
        <begin position="34"/>
        <end position="705"/>
    </location>
</feature>
<keyword evidence="1" id="KW-0732">Signal</keyword>
<keyword evidence="4" id="KW-1185">Reference proteome</keyword>
<name>A0A0W8I5G2_9MICO</name>
<gene>
    <name evidence="3" type="ORF">AVL62_01115</name>
</gene>
<sequence>MKLATGAATLAALAITGTQAAAAPPDPKPSGLEVSTVSSAPDLVTAGDALVEVSVPRTVPQHRVRVDLDGTDVTDAFEWDAQRRVLVGVVDGMELGENVITARPPGQGRAGDALTVVNHPDEGPLFSGPHEEPFVCETDLFTLPVVGGTLGEPLDGDCSVQDRVDYFYRTTADAYEAWPAGATAYPADLATTTTTEGVEVPFIVRMETGTANRGIFQHTTLHDPLTEAEPSPVERGEGWNGKVVYTLGGGCAGGWFRQGNSTGGVTDTWMLSQGYALVSSSLNVFGQNCSDLLTSETAQMTKEEFLQRYGRDEFTIGFGCSGGSYQAHQAADNYPGIFDGIVVGCSFPEVGFGTVNFITDARLLDHYFGQTDLAWTDEEKRQVTGFQTLATMSNVAGGAQRIDPRVFCPSVLPEELRYDPETNPDGARCDVYDHTVNVYGTDPETGFALRPLDNGGIQYGLAALQDGTITVDQFLDLNEQVGGYDQDGGFQDARTQADLPAVAAAYRTGRLTNGGGGLASTPIVDYRAYFDEQPNGDIHVRYHTNSMRERLRAANGSVVNHVSLLEDDRYGLFSTGSPLLQHGLTQMDAWLSGLDLEGERPTLAEIGAARPEALVEGCQTRDEDPTFVAETLDRDPEGTCEQLYPSASFPREVAGESVKADVIDCRTTEPARGDYPEMSDEQWARLGEVFADGVCDYSVPGVEQQGLAGTWLRF</sequence>
<protein>
    <recommendedName>
        <fullName evidence="2">DUF6351 domain-containing protein</fullName>
    </recommendedName>
</protein>
<comment type="caution">
    <text evidence="3">The sequence shown here is derived from an EMBL/GenBank/DDBJ whole genome shotgun (WGS) entry which is preliminary data.</text>
</comment>
<dbReference type="STRING" id="767452.AVL62_01115"/>
<feature type="signal peptide" evidence="1">
    <location>
        <begin position="1"/>
        <end position="22"/>
    </location>
</feature>
<dbReference type="OrthoDB" id="3078806at2"/>
<accession>A0A0W8I5G2</accession>
<dbReference type="RefSeq" id="WP_058891438.1">
    <property type="nucleotide sequence ID" value="NZ_LQBL01000028.1"/>
</dbReference>
<dbReference type="InterPro" id="IPR029058">
    <property type="entry name" value="AB_hydrolase_fold"/>
</dbReference>
<evidence type="ECO:0000259" key="2">
    <source>
        <dbReference type="Pfam" id="PF19878"/>
    </source>
</evidence>